<dbReference type="RefSeq" id="WP_244300848.1">
    <property type="nucleotide sequence ID" value="NZ_SMLY01000067.1"/>
</dbReference>
<proteinExistence type="predicted"/>
<dbReference type="SUPFAM" id="SSF53254">
    <property type="entry name" value="Phosphoglycerate mutase-like"/>
    <property type="match status" value="1"/>
</dbReference>
<sequence length="191" mass="20661">MLFVKRAILAAFMIFACAGGKSAVANDQAWAALEEGGIVLFRHALAPGTGDPSNFEIGNCSTQRNLNDRGRAESRAIGAEFRERGVEVGQVLTSQWCRCRETAELAFPDQVEDAPAFNSFFQNRRAGPQQTREAKEILANWNGPGGLVVVTHQVNITALTDIFPRSGEGIVVRVVNGAVEVVGRLPVPRVE</sequence>
<organism evidence="2 3">
    <name type="scientific">Roseibium hamelinense</name>
    <dbReference type="NCBI Taxonomy" id="150831"/>
    <lineage>
        <taxon>Bacteria</taxon>
        <taxon>Pseudomonadati</taxon>
        <taxon>Pseudomonadota</taxon>
        <taxon>Alphaproteobacteria</taxon>
        <taxon>Hyphomicrobiales</taxon>
        <taxon>Stappiaceae</taxon>
        <taxon>Roseibium</taxon>
    </lineage>
</organism>
<keyword evidence="1" id="KW-0732">Signal</keyword>
<dbReference type="InterPro" id="IPR013078">
    <property type="entry name" value="His_Pase_superF_clade-1"/>
</dbReference>
<dbReference type="Proteomes" id="UP000320593">
    <property type="component" value="Unassembled WGS sequence"/>
</dbReference>
<name>A0A562SUK2_9HYPH</name>
<feature type="chain" id="PRO_5021704771" evidence="1">
    <location>
        <begin position="26"/>
        <end position="191"/>
    </location>
</feature>
<evidence type="ECO:0000256" key="1">
    <source>
        <dbReference type="SAM" id="SignalP"/>
    </source>
</evidence>
<dbReference type="Pfam" id="PF00300">
    <property type="entry name" value="His_Phos_1"/>
    <property type="match status" value="1"/>
</dbReference>
<keyword evidence="3" id="KW-1185">Reference proteome</keyword>
<dbReference type="InterPro" id="IPR029033">
    <property type="entry name" value="His_PPase_superfam"/>
</dbReference>
<dbReference type="CDD" id="cd07040">
    <property type="entry name" value="HP"/>
    <property type="match status" value="1"/>
</dbReference>
<protein>
    <submittedName>
        <fullName evidence="2">Histidine phosphatase superfamily protein (Branch 1)</fullName>
    </submittedName>
</protein>
<comment type="caution">
    <text evidence="2">The sequence shown here is derived from an EMBL/GenBank/DDBJ whole genome shotgun (WGS) entry which is preliminary data.</text>
</comment>
<accession>A0A562SUK2</accession>
<dbReference type="Gene3D" id="3.40.50.1240">
    <property type="entry name" value="Phosphoglycerate mutase-like"/>
    <property type="match status" value="1"/>
</dbReference>
<gene>
    <name evidence="2" type="ORF">JM93_02998</name>
</gene>
<evidence type="ECO:0000313" key="3">
    <source>
        <dbReference type="Proteomes" id="UP000320593"/>
    </source>
</evidence>
<feature type="signal peptide" evidence="1">
    <location>
        <begin position="1"/>
        <end position="25"/>
    </location>
</feature>
<evidence type="ECO:0000313" key="2">
    <source>
        <dbReference type="EMBL" id="TWI84664.1"/>
    </source>
</evidence>
<dbReference type="EMBL" id="VLLF01000007">
    <property type="protein sequence ID" value="TWI84664.1"/>
    <property type="molecule type" value="Genomic_DNA"/>
</dbReference>
<reference evidence="2 3" key="1">
    <citation type="submission" date="2019-07" db="EMBL/GenBank/DDBJ databases">
        <title>Genomic Encyclopedia of Archaeal and Bacterial Type Strains, Phase II (KMG-II): from individual species to whole genera.</title>
        <authorList>
            <person name="Goeker M."/>
        </authorList>
    </citation>
    <scope>NUCLEOTIDE SEQUENCE [LARGE SCALE GENOMIC DNA]</scope>
    <source>
        <strain evidence="2 3">ATCC BAA-252</strain>
    </source>
</reference>
<dbReference type="AlphaFoldDB" id="A0A562SUK2"/>
<dbReference type="PROSITE" id="PS51257">
    <property type="entry name" value="PROKAR_LIPOPROTEIN"/>
    <property type="match status" value="1"/>
</dbReference>